<reference evidence="2 3" key="1">
    <citation type="submission" date="2016-10" db="EMBL/GenBank/DDBJ databases">
        <authorList>
            <person name="de Groot N.N."/>
        </authorList>
    </citation>
    <scope>NUCLEOTIDE SEQUENCE [LARGE SCALE GENOMIC DNA]</scope>
    <source>
        <strain evidence="2 3">CPCC 201259</strain>
    </source>
</reference>
<reference evidence="1 4" key="2">
    <citation type="submission" date="2018-10" db="EMBL/GenBank/DDBJ databases">
        <title>Sequencing the genomes of 1000 actinobacteria strains.</title>
        <authorList>
            <person name="Klenk H.-P."/>
        </authorList>
    </citation>
    <scope>NUCLEOTIDE SEQUENCE [LARGE SCALE GENOMIC DNA]</scope>
    <source>
        <strain evidence="1 4">DSM 45119</strain>
    </source>
</reference>
<dbReference type="Proteomes" id="UP000270697">
    <property type="component" value="Unassembled WGS sequence"/>
</dbReference>
<evidence type="ECO:0000313" key="4">
    <source>
        <dbReference type="Proteomes" id="UP000270697"/>
    </source>
</evidence>
<proteinExistence type="predicted"/>
<dbReference type="EMBL" id="RBXX01000002">
    <property type="protein sequence ID" value="RKT84532.1"/>
    <property type="molecule type" value="Genomic_DNA"/>
</dbReference>
<accession>A0A1I4XKM2</accession>
<organism evidence="2 3">
    <name type="scientific">Saccharopolyspora antimicrobica</name>
    <dbReference type="NCBI Taxonomy" id="455193"/>
    <lineage>
        <taxon>Bacteria</taxon>
        <taxon>Bacillati</taxon>
        <taxon>Actinomycetota</taxon>
        <taxon>Actinomycetes</taxon>
        <taxon>Pseudonocardiales</taxon>
        <taxon>Pseudonocardiaceae</taxon>
        <taxon>Saccharopolyspora</taxon>
    </lineage>
</organism>
<name>A0A1I4XKM2_9PSEU</name>
<evidence type="ECO:0000313" key="1">
    <source>
        <dbReference type="EMBL" id="RKT84532.1"/>
    </source>
</evidence>
<dbReference type="STRING" id="455193.SAMN05421805_103466"/>
<evidence type="ECO:0000313" key="3">
    <source>
        <dbReference type="Proteomes" id="UP000199398"/>
    </source>
</evidence>
<sequence>MLLAFLDYLREAVIAKAAGLSDQQARTPGVTSGTSVLGLIKHLTAVEANWFEWSYAGLDVPVLDNQARPTAEETADELISAYRRAIRRSNEIALACSDLGTPGVRSVLEAAPPSMRWILLHMIEETARHAGHADILREHIDGSIGR</sequence>
<dbReference type="Proteomes" id="UP000199398">
    <property type="component" value="Unassembled WGS sequence"/>
</dbReference>
<dbReference type="EMBL" id="FOUP01000003">
    <property type="protein sequence ID" value="SFN25820.1"/>
    <property type="molecule type" value="Genomic_DNA"/>
</dbReference>
<keyword evidence="4" id="KW-1185">Reference proteome</keyword>
<dbReference type="Gene3D" id="1.20.120.450">
    <property type="entry name" value="dinb family like domain"/>
    <property type="match status" value="1"/>
</dbReference>
<dbReference type="SUPFAM" id="SSF109854">
    <property type="entry name" value="DinB/YfiT-like putative metalloenzymes"/>
    <property type="match status" value="1"/>
</dbReference>
<dbReference type="AlphaFoldDB" id="A0A1I4XKM2"/>
<dbReference type="InterPro" id="IPR007061">
    <property type="entry name" value="MST-like"/>
</dbReference>
<evidence type="ECO:0000313" key="2">
    <source>
        <dbReference type="EMBL" id="SFN25820.1"/>
    </source>
</evidence>
<dbReference type="Pfam" id="PF04978">
    <property type="entry name" value="MST"/>
    <property type="match status" value="1"/>
</dbReference>
<protein>
    <submittedName>
        <fullName evidence="1">Uncharacterized protein DUF664</fullName>
    </submittedName>
</protein>
<gene>
    <name evidence="1" type="ORF">ATL45_2850</name>
    <name evidence="2" type="ORF">SAMN05421805_103466</name>
</gene>
<dbReference type="InterPro" id="IPR034660">
    <property type="entry name" value="DinB/YfiT-like"/>
</dbReference>